<protein>
    <submittedName>
        <fullName evidence="3">ABC transporter substrate-binding protein</fullName>
    </submittedName>
</protein>
<keyword evidence="1" id="KW-0732">Signal</keyword>
<dbReference type="Pfam" id="PF04069">
    <property type="entry name" value="OpuAC"/>
    <property type="match status" value="1"/>
</dbReference>
<dbReference type="CDD" id="cd13641">
    <property type="entry name" value="PBP2_HisX_like"/>
    <property type="match status" value="1"/>
</dbReference>
<dbReference type="Gene3D" id="3.40.190.100">
    <property type="entry name" value="Glycine betaine-binding periplasmic protein, domain 2"/>
    <property type="match status" value="1"/>
</dbReference>
<organism evidence="3 4">
    <name type="scientific">Marinobacterium rhizophilum</name>
    <dbReference type="NCBI Taxonomy" id="420402"/>
    <lineage>
        <taxon>Bacteria</taxon>
        <taxon>Pseudomonadati</taxon>
        <taxon>Pseudomonadota</taxon>
        <taxon>Gammaproteobacteria</taxon>
        <taxon>Oceanospirillales</taxon>
        <taxon>Oceanospirillaceae</taxon>
        <taxon>Marinobacterium</taxon>
    </lineage>
</organism>
<proteinExistence type="predicted"/>
<accession>A0ABY5HIM1</accession>
<name>A0ABY5HIM1_9GAMM</name>
<evidence type="ECO:0000259" key="2">
    <source>
        <dbReference type="Pfam" id="PF04069"/>
    </source>
</evidence>
<dbReference type="InterPro" id="IPR007210">
    <property type="entry name" value="ABC_Gly_betaine_transp_sub-bd"/>
</dbReference>
<gene>
    <name evidence="3" type="ORF">KDW95_23365</name>
</gene>
<dbReference type="Proteomes" id="UP001058461">
    <property type="component" value="Chromosome"/>
</dbReference>
<feature type="signal peptide" evidence="1">
    <location>
        <begin position="1"/>
        <end position="19"/>
    </location>
</feature>
<evidence type="ECO:0000256" key="1">
    <source>
        <dbReference type="SAM" id="SignalP"/>
    </source>
</evidence>
<sequence length="332" mass="36398">MKKSLAAVALMLAASTGFAAEDCGKVTIADMNWSSATLIANIDRFILEHGFGCAAELVPGDTMPTTTSMMEKREPDIAPELWTNSFQAALDKAVAEEQLTVAGKVLSQGGEEALWVPRYMVDKDPSLATIEGVKANAKLFTHPEDPDRSALIGCPAGWGCQITVRNLYQAMDLESSGFDLVDPGSAAGLDGSIARAYEREQPWLGYYWAPTAILGKYDMVKVDFGSGIDKEHFLACITKEDCLEPKVTMWPESPVYSYTTSDFAKNHPQEFEYLATRSFTNAELNKLLAWMEDNQADGEIAMEHFLLENESTWSAWLAPETAARVKDALGNL</sequence>
<dbReference type="EMBL" id="CP073347">
    <property type="protein sequence ID" value="UTW12113.1"/>
    <property type="molecule type" value="Genomic_DNA"/>
</dbReference>
<evidence type="ECO:0000313" key="4">
    <source>
        <dbReference type="Proteomes" id="UP001058461"/>
    </source>
</evidence>
<dbReference type="RefSeq" id="WP_255854167.1">
    <property type="nucleotide sequence ID" value="NZ_CP073347.1"/>
</dbReference>
<keyword evidence="4" id="KW-1185">Reference proteome</keyword>
<dbReference type="Gene3D" id="3.40.190.10">
    <property type="entry name" value="Periplasmic binding protein-like II"/>
    <property type="match status" value="1"/>
</dbReference>
<feature type="chain" id="PRO_5046565068" evidence="1">
    <location>
        <begin position="20"/>
        <end position="332"/>
    </location>
</feature>
<feature type="domain" description="ABC-type glycine betaine transport system substrate-binding" evidence="2">
    <location>
        <begin position="25"/>
        <end position="306"/>
    </location>
</feature>
<reference evidence="3" key="1">
    <citation type="submission" date="2021-04" db="EMBL/GenBank/DDBJ databases">
        <title>Oceanospirillales bacteria with DddD are important DMSP degraders in coastal seawater.</title>
        <authorList>
            <person name="Liu J."/>
        </authorList>
    </citation>
    <scope>NUCLEOTIDE SEQUENCE</scope>
    <source>
        <strain evidence="3">D13-1</strain>
    </source>
</reference>
<dbReference type="SUPFAM" id="SSF53850">
    <property type="entry name" value="Periplasmic binding protein-like II"/>
    <property type="match status" value="1"/>
</dbReference>
<evidence type="ECO:0000313" key="3">
    <source>
        <dbReference type="EMBL" id="UTW12113.1"/>
    </source>
</evidence>